<sequence length="124" mass="12462">MTILAIIGAGALGSALRYLSESLVPARLRSRFPWGTWLVNIAGSFLLGLLAGGIGDPFWSVVLGTGLLGGYTTFSAASLQVIELAQQRRYAAACSHATGMLLAAVLAATAGLVLGGIVAGGSTG</sequence>
<keyword evidence="5 10" id="KW-0472">Membrane</keyword>
<comment type="similarity">
    <text evidence="7 10">Belongs to the fluoride channel Fluc/FEX (TC 1.A.43) family.</text>
</comment>
<keyword evidence="10" id="KW-0406">Ion transport</keyword>
<feature type="binding site" evidence="10">
    <location>
        <position position="72"/>
    </location>
    <ligand>
        <name>Na(+)</name>
        <dbReference type="ChEBI" id="CHEBI:29101"/>
        <note>structural</note>
    </ligand>
</feature>
<evidence type="ECO:0000256" key="3">
    <source>
        <dbReference type="ARBA" id="ARBA00022692"/>
    </source>
</evidence>
<dbReference type="Proteomes" id="UP000616114">
    <property type="component" value="Unassembled WGS sequence"/>
</dbReference>
<feature type="transmembrane region" description="Helical" evidence="10">
    <location>
        <begin position="97"/>
        <end position="119"/>
    </location>
</feature>
<reference evidence="11" key="1">
    <citation type="journal article" date="2014" name="Int. J. Syst. Evol. Microbiol.">
        <title>Complete genome sequence of Corynebacterium casei LMG S-19264T (=DSM 44701T), isolated from a smear-ripened cheese.</title>
        <authorList>
            <consortium name="US DOE Joint Genome Institute (JGI-PGF)"/>
            <person name="Walter F."/>
            <person name="Albersmeier A."/>
            <person name="Kalinowski J."/>
            <person name="Ruckert C."/>
        </authorList>
    </citation>
    <scope>NUCLEOTIDE SEQUENCE</scope>
    <source>
        <strain evidence="11">CGMCC 1.12785</strain>
    </source>
</reference>
<evidence type="ECO:0000256" key="2">
    <source>
        <dbReference type="ARBA" id="ARBA00022475"/>
    </source>
</evidence>
<dbReference type="InterPro" id="IPR003691">
    <property type="entry name" value="FluC"/>
</dbReference>
<dbReference type="GO" id="GO:0005886">
    <property type="term" value="C:plasma membrane"/>
    <property type="evidence" value="ECO:0007669"/>
    <property type="project" value="UniProtKB-SubCell"/>
</dbReference>
<evidence type="ECO:0000256" key="8">
    <source>
        <dbReference type="ARBA" id="ARBA00035585"/>
    </source>
</evidence>
<keyword evidence="10" id="KW-0813">Transport</keyword>
<keyword evidence="10" id="KW-0479">Metal-binding</keyword>
<keyword evidence="10" id="KW-0915">Sodium</keyword>
<dbReference type="Pfam" id="PF02537">
    <property type="entry name" value="CRCB"/>
    <property type="match status" value="1"/>
</dbReference>
<evidence type="ECO:0000256" key="6">
    <source>
        <dbReference type="ARBA" id="ARBA00023303"/>
    </source>
</evidence>
<comment type="catalytic activity">
    <reaction evidence="8">
        <text>fluoride(in) = fluoride(out)</text>
        <dbReference type="Rhea" id="RHEA:76159"/>
        <dbReference type="ChEBI" id="CHEBI:17051"/>
    </reaction>
    <physiologicalReaction direction="left-to-right" evidence="8">
        <dbReference type="Rhea" id="RHEA:76160"/>
    </physiologicalReaction>
</comment>
<evidence type="ECO:0000256" key="4">
    <source>
        <dbReference type="ARBA" id="ARBA00022989"/>
    </source>
</evidence>
<proteinExistence type="inferred from homology"/>
<dbReference type="GO" id="GO:0046872">
    <property type="term" value="F:metal ion binding"/>
    <property type="evidence" value="ECO:0007669"/>
    <property type="project" value="UniProtKB-KW"/>
</dbReference>
<keyword evidence="2 10" id="KW-1003">Cell membrane</keyword>
<evidence type="ECO:0000256" key="5">
    <source>
        <dbReference type="ARBA" id="ARBA00023136"/>
    </source>
</evidence>
<evidence type="ECO:0000256" key="9">
    <source>
        <dbReference type="ARBA" id="ARBA00049940"/>
    </source>
</evidence>
<keyword evidence="3 10" id="KW-0812">Transmembrane</keyword>
<feature type="transmembrane region" description="Helical" evidence="10">
    <location>
        <begin position="61"/>
        <end position="85"/>
    </location>
</feature>
<dbReference type="EMBL" id="BMFY01000009">
    <property type="protein sequence ID" value="GGA18926.1"/>
    <property type="molecule type" value="Genomic_DNA"/>
</dbReference>
<evidence type="ECO:0000256" key="7">
    <source>
        <dbReference type="ARBA" id="ARBA00035120"/>
    </source>
</evidence>
<name>A0A8J2TZA5_9MICO</name>
<comment type="caution">
    <text evidence="11">The sequence shown here is derived from an EMBL/GenBank/DDBJ whole genome shotgun (WGS) entry which is preliminary data.</text>
</comment>
<feature type="binding site" evidence="10">
    <location>
        <position position="69"/>
    </location>
    <ligand>
        <name>Na(+)</name>
        <dbReference type="ChEBI" id="CHEBI:29101"/>
        <note>structural</note>
    </ligand>
</feature>
<evidence type="ECO:0000313" key="11">
    <source>
        <dbReference type="EMBL" id="GGA18926.1"/>
    </source>
</evidence>
<dbReference type="AlphaFoldDB" id="A0A8J2TZA5"/>
<gene>
    <name evidence="10 11" type="primary">crcB</name>
    <name evidence="10" type="synonym">fluC</name>
    <name evidence="11" type="ORF">GCM10011333_22590</name>
</gene>
<dbReference type="HAMAP" id="MF_00454">
    <property type="entry name" value="FluC"/>
    <property type="match status" value="1"/>
</dbReference>
<comment type="function">
    <text evidence="9 10">Fluoride-specific ion channel. Important for reducing fluoride concentration in the cell, thus reducing its toxicity.</text>
</comment>
<evidence type="ECO:0000313" key="12">
    <source>
        <dbReference type="Proteomes" id="UP000616114"/>
    </source>
</evidence>
<comment type="activity regulation">
    <text evidence="10">Na(+) is not transported, but it plays an essential structural role and its presence is essential for fluoride channel function.</text>
</comment>
<keyword evidence="6 10" id="KW-0407">Ion channel</keyword>
<dbReference type="RefSeq" id="WP_188550989.1">
    <property type="nucleotide sequence ID" value="NZ_BMFY01000009.1"/>
</dbReference>
<protein>
    <recommendedName>
        <fullName evidence="10">Fluoride-specific ion channel FluC</fullName>
    </recommendedName>
</protein>
<reference evidence="11" key="2">
    <citation type="submission" date="2020-09" db="EMBL/GenBank/DDBJ databases">
        <authorList>
            <person name="Sun Q."/>
            <person name="Zhou Y."/>
        </authorList>
    </citation>
    <scope>NUCLEOTIDE SEQUENCE</scope>
    <source>
        <strain evidence="11">CGMCC 1.12785</strain>
    </source>
</reference>
<evidence type="ECO:0000256" key="10">
    <source>
        <dbReference type="HAMAP-Rule" id="MF_00454"/>
    </source>
</evidence>
<evidence type="ECO:0000256" key="1">
    <source>
        <dbReference type="ARBA" id="ARBA00004651"/>
    </source>
</evidence>
<dbReference type="GO" id="GO:0062054">
    <property type="term" value="F:fluoride channel activity"/>
    <property type="evidence" value="ECO:0007669"/>
    <property type="project" value="UniProtKB-UniRule"/>
</dbReference>
<keyword evidence="12" id="KW-1185">Reference proteome</keyword>
<accession>A0A8J2TZA5</accession>
<dbReference type="GO" id="GO:0140114">
    <property type="term" value="P:cellular detoxification of fluoride"/>
    <property type="evidence" value="ECO:0007669"/>
    <property type="project" value="UniProtKB-UniRule"/>
</dbReference>
<comment type="subcellular location">
    <subcellularLocation>
        <location evidence="1 10">Cell membrane</location>
        <topology evidence="1 10">Multi-pass membrane protein</topology>
    </subcellularLocation>
</comment>
<keyword evidence="4 10" id="KW-1133">Transmembrane helix</keyword>
<feature type="transmembrane region" description="Helical" evidence="10">
    <location>
        <begin position="37"/>
        <end position="55"/>
    </location>
</feature>
<organism evidence="11 12">
    <name type="scientific">Sediminivirga luteola</name>
    <dbReference type="NCBI Taxonomy" id="1774748"/>
    <lineage>
        <taxon>Bacteria</taxon>
        <taxon>Bacillati</taxon>
        <taxon>Actinomycetota</taxon>
        <taxon>Actinomycetes</taxon>
        <taxon>Micrococcales</taxon>
        <taxon>Brevibacteriaceae</taxon>
        <taxon>Sediminivirga</taxon>
    </lineage>
</organism>